<evidence type="ECO:0000256" key="2">
    <source>
        <dbReference type="ARBA" id="ARBA00006742"/>
    </source>
</evidence>
<feature type="compositionally biased region" description="Polar residues" evidence="10">
    <location>
        <begin position="132"/>
        <end position="141"/>
    </location>
</feature>
<dbReference type="PANTHER" id="PTHR33909">
    <property type="entry name" value="SEC TRANSLOCON ACCESSORY COMPLEX SUBUNIT YAJC"/>
    <property type="match status" value="1"/>
</dbReference>
<keyword evidence="3" id="KW-0813">Transport</keyword>
<organism evidence="12 13">
    <name type="scientific">Agreia bicolorata</name>
    <dbReference type="NCBI Taxonomy" id="110935"/>
    <lineage>
        <taxon>Bacteria</taxon>
        <taxon>Bacillati</taxon>
        <taxon>Actinomycetota</taxon>
        <taxon>Actinomycetes</taxon>
        <taxon>Micrococcales</taxon>
        <taxon>Microbacteriaceae</taxon>
        <taxon>Agreia</taxon>
    </lineage>
</organism>
<keyword evidence="7 11" id="KW-1133">Transmembrane helix</keyword>
<feature type="compositionally biased region" description="Acidic residues" evidence="10">
    <location>
        <begin position="89"/>
        <end position="102"/>
    </location>
</feature>
<evidence type="ECO:0000256" key="5">
    <source>
        <dbReference type="ARBA" id="ARBA00022692"/>
    </source>
</evidence>
<comment type="similarity">
    <text evidence="2">Belongs to the YajC family.</text>
</comment>
<proteinExistence type="inferred from homology"/>
<evidence type="ECO:0000313" key="13">
    <source>
        <dbReference type="Proteomes" id="UP000189735"/>
    </source>
</evidence>
<evidence type="ECO:0000256" key="11">
    <source>
        <dbReference type="SAM" id="Phobius"/>
    </source>
</evidence>
<evidence type="ECO:0000256" key="6">
    <source>
        <dbReference type="ARBA" id="ARBA00022927"/>
    </source>
</evidence>
<dbReference type="RefSeq" id="WP_078713385.1">
    <property type="nucleotide sequence ID" value="NZ_FUYG01000002.1"/>
</dbReference>
<evidence type="ECO:0000256" key="1">
    <source>
        <dbReference type="ARBA" id="ARBA00004162"/>
    </source>
</evidence>
<keyword evidence="8" id="KW-0811">Translocation</keyword>
<dbReference type="PANTHER" id="PTHR33909:SF1">
    <property type="entry name" value="SEC TRANSLOCON ACCESSORY COMPLEX SUBUNIT YAJC"/>
    <property type="match status" value="1"/>
</dbReference>
<evidence type="ECO:0000256" key="9">
    <source>
        <dbReference type="ARBA" id="ARBA00023136"/>
    </source>
</evidence>
<evidence type="ECO:0000256" key="8">
    <source>
        <dbReference type="ARBA" id="ARBA00023010"/>
    </source>
</evidence>
<accession>A0A1T4X6U3</accession>
<name>A0A1T4X6U3_9MICO</name>
<protein>
    <submittedName>
        <fullName evidence="12">Preprotein translocase subunit YajC</fullName>
    </submittedName>
</protein>
<dbReference type="Proteomes" id="UP000189735">
    <property type="component" value="Unassembled WGS sequence"/>
</dbReference>
<dbReference type="Pfam" id="PF02699">
    <property type="entry name" value="YajC"/>
    <property type="match status" value="1"/>
</dbReference>
<dbReference type="GO" id="GO:0015031">
    <property type="term" value="P:protein transport"/>
    <property type="evidence" value="ECO:0007669"/>
    <property type="project" value="UniProtKB-KW"/>
</dbReference>
<sequence length="148" mass="16042">MVLDPLTIGMLAVLAILVFFMFRNSRKRQREAAELQQKVQVGADVMTNFGVFGTILDIDEENNKVQLETSPGTVLTVHRQVVTRVIDDHDADDSNDEGDTDTEASAAEPAFGASTTEPAFGERIEETAPDSKPTTSGPTASKTDKVDE</sequence>
<keyword evidence="9 11" id="KW-0472">Membrane</keyword>
<keyword evidence="6" id="KW-0653">Protein transport</keyword>
<reference evidence="13" key="1">
    <citation type="submission" date="2017-02" db="EMBL/GenBank/DDBJ databases">
        <authorList>
            <person name="Varghese N."/>
            <person name="Submissions S."/>
        </authorList>
    </citation>
    <scope>NUCLEOTIDE SEQUENCE [LARGE SCALE GENOMIC DNA]</scope>
    <source>
        <strain evidence="13">VKM Ac-2052</strain>
    </source>
</reference>
<dbReference type="InterPro" id="IPR003849">
    <property type="entry name" value="Preprotein_translocase_YajC"/>
</dbReference>
<dbReference type="GO" id="GO:0005886">
    <property type="term" value="C:plasma membrane"/>
    <property type="evidence" value="ECO:0007669"/>
    <property type="project" value="UniProtKB-SubCell"/>
</dbReference>
<evidence type="ECO:0000256" key="4">
    <source>
        <dbReference type="ARBA" id="ARBA00022475"/>
    </source>
</evidence>
<comment type="subcellular location">
    <subcellularLocation>
        <location evidence="1">Cell membrane</location>
        <topology evidence="1">Single-pass membrane protein</topology>
    </subcellularLocation>
</comment>
<keyword evidence="4" id="KW-1003">Cell membrane</keyword>
<dbReference type="NCBIfam" id="TIGR00739">
    <property type="entry name" value="yajC"/>
    <property type="match status" value="1"/>
</dbReference>
<feature type="transmembrane region" description="Helical" evidence="11">
    <location>
        <begin position="6"/>
        <end position="22"/>
    </location>
</feature>
<feature type="region of interest" description="Disordered" evidence="10">
    <location>
        <begin position="86"/>
        <end position="148"/>
    </location>
</feature>
<evidence type="ECO:0000256" key="10">
    <source>
        <dbReference type="SAM" id="MobiDB-lite"/>
    </source>
</evidence>
<dbReference type="SMART" id="SM01323">
    <property type="entry name" value="YajC"/>
    <property type="match status" value="1"/>
</dbReference>
<evidence type="ECO:0000256" key="7">
    <source>
        <dbReference type="ARBA" id="ARBA00022989"/>
    </source>
</evidence>
<evidence type="ECO:0000313" key="12">
    <source>
        <dbReference type="EMBL" id="SKA85137.1"/>
    </source>
</evidence>
<keyword evidence="5 11" id="KW-0812">Transmembrane</keyword>
<dbReference type="AlphaFoldDB" id="A0A1T4X6U3"/>
<evidence type="ECO:0000256" key="3">
    <source>
        <dbReference type="ARBA" id="ARBA00022448"/>
    </source>
</evidence>
<dbReference type="EMBL" id="FUYG01000002">
    <property type="protein sequence ID" value="SKA85137.1"/>
    <property type="molecule type" value="Genomic_DNA"/>
</dbReference>
<gene>
    <name evidence="12" type="ORF">SAMN06295879_0707</name>
</gene>